<dbReference type="SMART" id="SM00343">
    <property type="entry name" value="ZnF_C2HC"/>
    <property type="match status" value="1"/>
</dbReference>
<feature type="region of interest" description="Disordered" evidence="2">
    <location>
        <begin position="68"/>
        <end position="92"/>
    </location>
</feature>
<dbReference type="Pfam" id="PF00098">
    <property type="entry name" value="zf-CCHC"/>
    <property type="match status" value="1"/>
</dbReference>
<name>A0A1U7VPC5_NICSY</name>
<feature type="domain" description="CCHC-type" evidence="3">
    <location>
        <begin position="115"/>
        <end position="130"/>
    </location>
</feature>
<evidence type="ECO:0000313" key="4">
    <source>
        <dbReference type="Proteomes" id="UP000189701"/>
    </source>
</evidence>
<keyword evidence="1" id="KW-0863">Zinc-finger</keyword>
<dbReference type="GO" id="GO:0008270">
    <property type="term" value="F:zinc ion binding"/>
    <property type="evidence" value="ECO:0007669"/>
    <property type="project" value="UniProtKB-KW"/>
</dbReference>
<dbReference type="Proteomes" id="UP000189701">
    <property type="component" value="Unplaced"/>
</dbReference>
<organism evidence="4 5">
    <name type="scientific">Nicotiana sylvestris</name>
    <name type="common">Wood tobacco</name>
    <name type="synonym">South American tobacco</name>
    <dbReference type="NCBI Taxonomy" id="4096"/>
    <lineage>
        <taxon>Eukaryota</taxon>
        <taxon>Viridiplantae</taxon>
        <taxon>Streptophyta</taxon>
        <taxon>Embryophyta</taxon>
        <taxon>Tracheophyta</taxon>
        <taxon>Spermatophyta</taxon>
        <taxon>Magnoliopsida</taxon>
        <taxon>eudicotyledons</taxon>
        <taxon>Gunneridae</taxon>
        <taxon>Pentapetalae</taxon>
        <taxon>asterids</taxon>
        <taxon>lamiids</taxon>
        <taxon>Solanales</taxon>
        <taxon>Solanaceae</taxon>
        <taxon>Nicotianoideae</taxon>
        <taxon>Nicotianeae</taxon>
        <taxon>Nicotiana</taxon>
    </lineage>
</organism>
<evidence type="ECO:0000256" key="1">
    <source>
        <dbReference type="PROSITE-ProRule" id="PRU00047"/>
    </source>
</evidence>
<dbReference type="PROSITE" id="PS50158">
    <property type="entry name" value="ZF_CCHC"/>
    <property type="match status" value="1"/>
</dbReference>
<dbReference type="SUPFAM" id="SSF57756">
    <property type="entry name" value="Retrovirus zinc finger-like domains"/>
    <property type="match status" value="1"/>
</dbReference>
<accession>A0A1U7VPC5</accession>
<evidence type="ECO:0000259" key="3">
    <source>
        <dbReference type="PROSITE" id="PS50158"/>
    </source>
</evidence>
<keyword evidence="4" id="KW-1185">Reference proteome</keyword>
<dbReference type="GO" id="GO:0003676">
    <property type="term" value="F:nucleic acid binding"/>
    <property type="evidence" value="ECO:0007669"/>
    <property type="project" value="InterPro"/>
</dbReference>
<reference evidence="4" key="1">
    <citation type="journal article" date="2013" name="Genome Biol.">
        <title>Reference genomes and transcriptomes of Nicotiana sylvestris and Nicotiana tomentosiformis.</title>
        <authorList>
            <person name="Sierro N."/>
            <person name="Battey J.N."/>
            <person name="Ouadi S."/>
            <person name="Bovet L."/>
            <person name="Goepfert S."/>
            <person name="Bakaher N."/>
            <person name="Peitsch M.C."/>
            <person name="Ivanov N.V."/>
        </authorList>
    </citation>
    <scope>NUCLEOTIDE SEQUENCE [LARGE SCALE GENOMIC DNA]</scope>
</reference>
<dbReference type="RefSeq" id="XP_009764204.1">
    <property type="nucleotide sequence ID" value="XM_009765902.1"/>
</dbReference>
<reference evidence="5" key="2">
    <citation type="submission" date="2025-08" db="UniProtKB">
        <authorList>
            <consortium name="RefSeq"/>
        </authorList>
    </citation>
    <scope>IDENTIFICATION</scope>
    <source>
        <tissue evidence="5">Leaf</tissue>
    </source>
</reference>
<sequence>MSDRVHPFMNGLGPHLINECTIASLVEGMDISRIQAYAQTLKDHKCQQRANKEQDRGQNKRAKFSEYSDDFRGQCSRASGSQYHKETSQMRPPTPRCDQCGKAYFGLCHRGYDACYFCGQPGHMIWDCPNRGGGGMAQPTRSMYGSSSSV</sequence>
<keyword evidence="1" id="KW-0479">Metal-binding</keyword>
<proteinExistence type="predicted"/>
<dbReference type="AlphaFoldDB" id="A0A1U7VPC5"/>
<protein>
    <submittedName>
        <fullName evidence="5">Uncharacterized protein LOC104215961</fullName>
    </submittedName>
</protein>
<keyword evidence="1" id="KW-0862">Zinc</keyword>
<dbReference type="InterPro" id="IPR036875">
    <property type="entry name" value="Znf_CCHC_sf"/>
</dbReference>
<dbReference type="Gene3D" id="4.10.60.10">
    <property type="entry name" value="Zinc finger, CCHC-type"/>
    <property type="match status" value="1"/>
</dbReference>
<dbReference type="InterPro" id="IPR001878">
    <property type="entry name" value="Znf_CCHC"/>
</dbReference>
<gene>
    <name evidence="5" type="primary">LOC104215961</name>
</gene>
<evidence type="ECO:0000313" key="5">
    <source>
        <dbReference type="RefSeq" id="XP_009764204.1"/>
    </source>
</evidence>
<evidence type="ECO:0000256" key="2">
    <source>
        <dbReference type="SAM" id="MobiDB-lite"/>
    </source>
</evidence>